<reference evidence="1" key="1">
    <citation type="journal article" date="2014" name="Front. Microbiol.">
        <title>High frequency of phylogenetically diverse reductive dehalogenase-homologous genes in deep subseafloor sedimentary metagenomes.</title>
        <authorList>
            <person name="Kawai M."/>
            <person name="Futagami T."/>
            <person name="Toyoda A."/>
            <person name="Takaki Y."/>
            <person name="Nishi S."/>
            <person name="Hori S."/>
            <person name="Arai W."/>
            <person name="Tsubouchi T."/>
            <person name="Morono Y."/>
            <person name="Uchiyama I."/>
            <person name="Ito T."/>
            <person name="Fujiyama A."/>
            <person name="Inagaki F."/>
            <person name="Takami H."/>
        </authorList>
    </citation>
    <scope>NUCLEOTIDE SEQUENCE</scope>
    <source>
        <strain evidence="1">Expedition CK06-06</strain>
    </source>
</reference>
<sequence length="52" mass="6068">MPERKTYLREPDARALHLIRILHAIRGSERNLLQRHPFYEAGSVKSKVVRSA</sequence>
<dbReference type="EMBL" id="BARS01049551">
    <property type="protein sequence ID" value="GAG34223.1"/>
    <property type="molecule type" value="Genomic_DNA"/>
</dbReference>
<organism evidence="1">
    <name type="scientific">marine sediment metagenome</name>
    <dbReference type="NCBI Taxonomy" id="412755"/>
    <lineage>
        <taxon>unclassified sequences</taxon>
        <taxon>metagenomes</taxon>
        <taxon>ecological metagenomes</taxon>
    </lineage>
</organism>
<gene>
    <name evidence="1" type="ORF">S01H1_74105</name>
</gene>
<protein>
    <submittedName>
        <fullName evidence="1">Uncharacterized protein</fullName>
    </submittedName>
</protein>
<evidence type="ECO:0000313" key="1">
    <source>
        <dbReference type="EMBL" id="GAG34223.1"/>
    </source>
</evidence>
<name>X0XC20_9ZZZZ</name>
<comment type="caution">
    <text evidence="1">The sequence shown here is derived from an EMBL/GenBank/DDBJ whole genome shotgun (WGS) entry which is preliminary data.</text>
</comment>
<accession>X0XC20</accession>
<proteinExistence type="predicted"/>
<dbReference type="AlphaFoldDB" id="X0XC20"/>